<name>A0A0D6JJ95_9HYPH</name>
<sequence length="194" mass="19908">MSLAPPRKPAAVPSGDEDVEFNVPIYCPSRSLSSTSGVGASTAQDRITFGSASLSLLIRLMTPSKRPPGPLRASYSHERAVAPSGNFRCASASAGIVQVNVPAFAGGGGVSAKADVVTLNPSTETQTASLNGEIESIVIPPEEANDVGTNEVPLTPVWQAVIRDVDPIGCLHATVLPAPQKCVSGPTLPTPATR</sequence>
<dbReference type="EMBL" id="LN829119">
    <property type="protein sequence ID" value="CPR21782.1"/>
    <property type="molecule type" value="Genomic_DNA"/>
</dbReference>
<dbReference type="AlphaFoldDB" id="A0A0D6JJ95"/>
<dbReference type="Proteomes" id="UP000033187">
    <property type="component" value="Chromosome 1"/>
</dbReference>
<protein>
    <submittedName>
        <fullName evidence="1">Uncharacterized protein</fullName>
    </submittedName>
</protein>
<proteinExistence type="predicted"/>
<keyword evidence="2" id="KW-1185">Reference proteome</keyword>
<organism evidence="1 2">
    <name type="scientific">Candidatus Filomicrobium marinum</name>
    <dbReference type="NCBI Taxonomy" id="1608628"/>
    <lineage>
        <taxon>Bacteria</taxon>
        <taxon>Pseudomonadati</taxon>
        <taxon>Pseudomonadota</taxon>
        <taxon>Alphaproteobacteria</taxon>
        <taxon>Hyphomicrobiales</taxon>
        <taxon>Hyphomicrobiaceae</taxon>
        <taxon>Filomicrobium</taxon>
    </lineage>
</organism>
<dbReference type="KEGG" id="fiy:BN1229_v1_3215"/>
<evidence type="ECO:0000313" key="1">
    <source>
        <dbReference type="EMBL" id="CPR21782.1"/>
    </source>
</evidence>
<accession>A0A0D6JJ95</accession>
<reference evidence="2" key="1">
    <citation type="submission" date="2015-02" db="EMBL/GenBank/DDBJ databases">
        <authorList>
            <person name="Chooi Y.-H."/>
        </authorList>
    </citation>
    <scope>NUCLEOTIDE SEQUENCE [LARGE SCALE GENOMIC DNA]</scope>
    <source>
        <strain evidence="2">strain Y</strain>
    </source>
</reference>
<gene>
    <name evidence="1" type="ORF">YBN1229_v1_3215</name>
</gene>
<dbReference type="KEGG" id="fil:BN1229_v1_2699"/>
<evidence type="ECO:0000313" key="2">
    <source>
        <dbReference type="Proteomes" id="UP000033187"/>
    </source>
</evidence>